<organism evidence="1 2">
    <name type="scientific">Phyllobacterium zundukense</name>
    <dbReference type="NCBI Taxonomy" id="1867719"/>
    <lineage>
        <taxon>Bacteria</taxon>
        <taxon>Pseudomonadati</taxon>
        <taxon>Pseudomonadota</taxon>
        <taxon>Alphaproteobacteria</taxon>
        <taxon>Hyphomicrobiales</taxon>
        <taxon>Phyllobacteriaceae</taxon>
        <taxon>Phyllobacterium</taxon>
    </lineage>
</organism>
<sequence length="225" mass="24876">MADYVFSRLTYYGHCWPAAKVVDRQTVLYSSGPNDEPDGEEQVWKFELSGNGRPFTEKRPNGWWRSFASMSLDDREAVTDWMQRKGDPFKFMTPNSTLTTARWSGVKKTLQAAAALFGERDTDGVARIEADAAACTAALTDLLEITKLLIRFSPHVVPGEGRLATQPFAPSLDAFLHGSAAHMIDARLPMNTCLHCNDWFPVYRAGTKYCSTTCRAAASLAKGVA</sequence>
<accession>A0ACD4D534</accession>
<reference evidence="1" key="1">
    <citation type="submission" date="2022-09" db="EMBL/GenBank/DDBJ databases">
        <title>Interaction between co-microsymbionts with complementary sets of symbiotic genes in legume-rhizobium systems.</title>
        <authorList>
            <person name="Safronova V."/>
            <person name="Sazanova A."/>
            <person name="Afonin A."/>
            <person name="Chirak E."/>
        </authorList>
    </citation>
    <scope>NUCLEOTIDE SEQUENCE</scope>
    <source>
        <strain evidence="1">A18/3m</strain>
    </source>
</reference>
<dbReference type="Proteomes" id="UP001061991">
    <property type="component" value="Chromosome"/>
</dbReference>
<evidence type="ECO:0000313" key="1">
    <source>
        <dbReference type="EMBL" id="UXN60898.1"/>
    </source>
</evidence>
<keyword evidence="2" id="KW-1185">Reference proteome</keyword>
<evidence type="ECO:0000313" key="2">
    <source>
        <dbReference type="Proteomes" id="UP001061991"/>
    </source>
</evidence>
<gene>
    <name evidence="1" type="ORF">N8E88_31340</name>
</gene>
<protein>
    <submittedName>
        <fullName evidence="1">Uncharacterized protein</fullName>
    </submittedName>
</protein>
<dbReference type="EMBL" id="CP104973">
    <property type="protein sequence ID" value="UXN60898.1"/>
    <property type="molecule type" value="Genomic_DNA"/>
</dbReference>
<name>A0ACD4D534_9HYPH</name>
<proteinExistence type="predicted"/>